<gene>
    <name evidence="3" type="ORF">L798_07493</name>
</gene>
<dbReference type="AlphaFoldDB" id="A0A067R530"/>
<dbReference type="Proteomes" id="UP000027135">
    <property type="component" value="Unassembled WGS sequence"/>
</dbReference>
<evidence type="ECO:0000256" key="2">
    <source>
        <dbReference type="SAM" id="MobiDB-lite"/>
    </source>
</evidence>
<feature type="compositionally biased region" description="Polar residues" evidence="2">
    <location>
        <begin position="197"/>
        <end position="207"/>
    </location>
</feature>
<dbReference type="eggNOG" id="ENOG502SDDA">
    <property type="taxonomic scope" value="Eukaryota"/>
</dbReference>
<evidence type="ECO:0000313" key="4">
    <source>
        <dbReference type="Proteomes" id="UP000027135"/>
    </source>
</evidence>
<organism evidence="3 4">
    <name type="scientific">Zootermopsis nevadensis</name>
    <name type="common">Dampwood termite</name>
    <dbReference type="NCBI Taxonomy" id="136037"/>
    <lineage>
        <taxon>Eukaryota</taxon>
        <taxon>Metazoa</taxon>
        <taxon>Ecdysozoa</taxon>
        <taxon>Arthropoda</taxon>
        <taxon>Hexapoda</taxon>
        <taxon>Insecta</taxon>
        <taxon>Pterygota</taxon>
        <taxon>Neoptera</taxon>
        <taxon>Polyneoptera</taxon>
        <taxon>Dictyoptera</taxon>
        <taxon>Blattodea</taxon>
        <taxon>Blattoidea</taxon>
        <taxon>Termitoidae</taxon>
        <taxon>Termopsidae</taxon>
        <taxon>Zootermopsis</taxon>
    </lineage>
</organism>
<accession>A0A067R530</accession>
<dbReference type="PANTHER" id="PTHR31402">
    <property type="entry name" value="UPF0711 PROTEIN C18ORF21"/>
    <property type="match status" value="1"/>
</dbReference>
<comment type="similarity">
    <text evidence="1">Belongs to the UPF0711 family.</text>
</comment>
<dbReference type="InParanoid" id="A0A067R530"/>
<feature type="compositionally biased region" description="Basic and acidic residues" evidence="2">
    <location>
        <begin position="179"/>
        <end position="194"/>
    </location>
</feature>
<evidence type="ECO:0000256" key="1">
    <source>
        <dbReference type="ARBA" id="ARBA00006160"/>
    </source>
</evidence>
<reference evidence="3 4" key="1">
    <citation type="journal article" date="2014" name="Nat. Commun.">
        <title>Molecular traces of alternative social organization in a termite genome.</title>
        <authorList>
            <person name="Terrapon N."/>
            <person name="Li C."/>
            <person name="Robertson H.M."/>
            <person name="Ji L."/>
            <person name="Meng X."/>
            <person name="Booth W."/>
            <person name="Chen Z."/>
            <person name="Childers C.P."/>
            <person name="Glastad K.M."/>
            <person name="Gokhale K."/>
            <person name="Gowin J."/>
            <person name="Gronenberg W."/>
            <person name="Hermansen R.A."/>
            <person name="Hu H."/>
            <person name="Hunt B.G."/>
            <person name="Huylmans A.K."/>
            <person name="Khalil S.M."/>
            <person name="Mitchell R.D."/>
            <person name="Munoz-Torres M.C."/>
            <person name="Mustard J.A."/>
            <person name="Pan H."/>
            <person name="Reese J.T."/>
            <person name="Scharf M.E."/>
            <person name="Sun F."/>
            <person name="Vogel H."/>
            <person name="Xiao J."/>
            <person name="Yang W."/>
            <person name="Yang Z."/>
            <person name="Yang Z."/>
            <person name="Zhou J."/>
            <person name="Zhu J."/>
            <person name="Brent C.S."/>
            <person name="Elsik C.G."/>
            <person name="Goodisman M.A."/>
            <person name="Liberles D.A."/>
            <person name="Roe R.M."/>
            <person name="Vargo E.L."/>
            <person name="Vilcinskas A."/>
            <person name="Wang J."/>
            <person name="Bornberg-Bauer E."/>
            <person name="Korb J."/>
            <person name="Zhang G."/>
            <person name="Liebig J."/>
        </authorList>
    </citation>
    <scope>NUCLEOTIDE SEQUENCE [LARGE SCALE GENOMIC DNA]</scope>
    <source>
        <tissue evidence="3">Whole organism</tissue>
    </source>
</reference>
<dbReference type="EMBL" id="KK852691">
    <property type="protein sequence ID" value="KDR18369.1"/>
    <property type="molecule type" value="Genomic_DNA"/>
</dbReference>
<feature type="region of interest" description="Disordered" evidence="2">
    <location>
        <begin position="179"/>
        <end position="221"/>
    </location>
</feature>
<proteinExistence type="inferred from homology"/>
<sequence>MEVKTSKFLWNASKLVTRRPVLQSYYLSKCRSLLQEGEDGHLPGNEFRKSAMCNLCSNVFMYGRYHISVMPEKVPGKKMKKIIRRQELAETLRPFEKKLYEKYKKGKDNKLVLKCLVCQKRTILPLSKPVQLKPTKIQNETVETPVTNKKKKKKKKKDIYAGLNSSVMSVYIPKRELSQLKSEKKTKKENEPVDIHSSMQPSATPQEEQSRRKSKARKNFSDLELFPTDEQKVHKVKSTVRKQIAQAKQLIIASRKKAKKRIALELENTTKKARKCNALRKILADTSSQSARTTFKEFLANLN</sequence>
<protein>
    <submittedName>
        <fullName evidence="3">Uncharacterized protein</fullName>
    </submittedName>
</protein>
<evidence type="ECO:0000313" key="3">
    <source>
        <dbReference type="EMBL" id="KDR18369.1"/>
    </source>
</evidence>
<dbReference type="PANTHER" id="PTHR31402:SF2">
    <property type="entry name" value="UPF0711 PROTEIN C18ORF21"/>
    <property type="match status" value="1"/>
</dbReference>
<dbReference type="InterPro" id="IPR029779">
    <property type="entry name" value="Rmp24-like"/>
</dbReference>
<keyword evidence="4" id="KW-1185">Reference proteome</keyword>
<name>A0A067R530_ZOONE</name>
<dbReference type="OrthoDB" id="8190480at2759"/>
<dbReference type="Pfam" id="PF15719">
    <property type="entry name" value="Rmp24-like"/>
    <property type="match status" value="1"/>
</dbReference>